<gene>
    <name evidence="15" type="ORF">NTJ_00267</name>
</gene>
<dbReference type="PRINTS" id="PR00463">
    <property type="entry name" value="EP450I"/>
</dbReference>
<keyword evidence="5 13" id="KW-0349">Heme</keyword>
<evidence type="ECO:0000256" key="11">
    <source>
        <dbReference type="ARBA" id="ARBA00023033"/>
    </source>
</evidence>
<evidence type="ECO:0000256" key="5">
    <source>
        <dbReference type="ARBA" id="ARBA00022617"/>
    </source>
</evidence>
<evidence type="ECO:0000256" key="13">
    <source>
        <dbReference type="RuleBase" id="RU000461"/>
    </source>
</evidence>
<name>A0ABN7A5N4_9HEMI</name>
<evidence type="ECO:0000256" key="4">
    <source>
        <dbReference type="ARBA" id="ARBA00010617"/>
    </source>
</evidence>
<dbReference type="InterPro" id="IPR050476">
    <property type="entry name" value="Insect_CytP450_Detox"/>
</dbReference>
<dbReference type="InterPro" id="IPR001128">
    <property type="entry name" value="Cyt_P450"/>
</dbReference>
<keyword evidence="10 13" id="KW-0408">Iron</keyword>
<dbReference type="Pfam" id="PF00067">
    <property type="entry name" value="p450"/>
    <property type="match status" value="1"/>
</dbReference>
<keyword evidence="8" id="KW-0492">Microsome</keyword>
<evidence type="ECO:0000256" key="2">
    <source>
        <dbReference type="ARBA" id="ARBA00004174"/>
    </source>
</evidence>
<dbReference type="PRINTS" id="PR00385">
    <property type="entry name" value="P450"/>
</dbReference>
<keyword evidence="12 14" id="KW-0472">Membrane</keyword>
<dbReference type="PANTHER" id="PTHR24292:SF103">
    <property type="entry name" value="CYTOCHROME P450 6BS1"/>
    <property type="match status" value="1"/>
</dbReference>
<comment type="cofactor">
    <cofactor evidence="1">
        <name>heme</name>
        <dbReference type="ChEBI" id="CHEBI:30413"/>
    </cofactor>
</comment>
<keyword evidence="9 13" id="KW-0560">Oxidoreductase</keyword>
<evidence type="ECO:0000313" key="16">
    <source>
        <dbReference type="Proteomes" id="UP001307889"/>
    </source>
</evidence>
<dbReference type="CDD" id="cd11056">
    <property type="entry name" value="CYP6-like"/>
    <property type="match status" value="1"/>
</dbReference>
<evidence type="ECO:0000256" key="8">
    <source>
        <dbReference type="ARBA" id="ARBA00022848"/>
    </source>
</evidence>
<dbReference type="EMBL" id="AP028909">
    <property type="protein sequence ID" value="BES87461.1"/>
    <property type="molecule type" value="Genomic_DNA"/>
</dbReference>
<dbReference type="Proteomes" id="UP001307889">
    <property type="component" value="Chromosome 1"/>
</dbReference>
<dbReference type="InterPro" id="IPR017972">
    <property type="entry name" value="Cyt_P450_CS"/>
</dbReference>
<organism evidence="15 16">
    <name type="scientific">Nesidiocoris tenuis</name>
    <dbReference type="NCBI Taxonomy" id="355587"/>
    <lineage>
        <taxon>Eukaryota</taxon>
        <taxon>Metazoa</taxon>
        <taxon>Ecdysozoa</taxon>
        <taxon>Arthropoda</taxon>
        <taxon>Hexapoda</taxon>
        <taxon>Insecta</taxon>
        <taxon>Pterygota</taxon>
        <taxon>Neoptera</taxon>
        <taxon>Paraneoptera</taxon>
        <taxon>Hemiptera</taxon>
        <taxon>Heteroptera</taxon>
        <taxon>Panheteroptera</taxon>
        <taxon>Cimicomorpha</taxon>
        <taxon>Miridae</taxon>
        <taxon>Dicyphina</taxon>
        <taxon>Nesidiocoris</taxon>
    </lineage>
</organism>
<keyword evidence="14" id="KW-1133">Transmembrane helix</keyword>
<keyword evidence="14" id="KW-0812">Transmembrane</keyword>
<dbReference type="PROSITE" id="PS00086">
    <property type="entry name" value="CYTOCHROME_P450"/>
    <property type="match status" value="1"/>
</dbReference>
<feature type="transmembrane region" description="Helical" evidence="14">
    <location>
        <begin position="319"/>
        <end position="342"/>
    </location>
</feature>
<evidence type="ECO:0000256" key="9">
    <source>
        <dbReference type="ARBA" id="ARBA00023002"/>
    </source>
</evidence>
<comment type="subcellular location">
    <subcellularLocation>
        <location evidence="3">Endoplasmic reticulum membrane</location>
        <topology evidence="3">Peripheral membrane protein</topology>
    </subcellularLocation>
    <subcellularLocation>
        <location evidence="2">Microsome membrane</location>
        <topology evidence="2">Peripheral membrane protein</topology>
    </subcellularLocation>
</comment>
<reference evidence="15 16" key="1">
    <citation type="submission" date="2023-09" db="EMBL/GenBank/DDBJ databases">
        <title>Nesidiocoris tenuis whole genome shotgun sequence.</title>
        <authorList>
            <person name="Shibata T."/>
            <person name="Shimoda M."/>
            <person name="Kobayashi T."/>
            <person name="Uehara T."/>
        </authorList>
    </citation>
    <scope>NUCLEOTIDE SEQUENCE [LARGE SCALE GENOMIC DNA]</scope>
    <source>
        <strain evidence="15 16">Japan</strain>
    </source>
</reference>
<dbReference type="InterPro" id="IPR002401">
    <property type="entry name" value="Cyt_P450_E_grp-I"/>
</dbReference>
<keyword evidence="16" id="KW-1185">Reference proteome</keyword>
<evidence type="ECO:0000256" key="6">
    <source>
        <dbReference type="ARBA" id="ARBA00022723"/>
    </source>
</evidence>
<evidence type="ECO:0000256" key="3">
    <source>
        <dbReference type="ARBA" id="ARBA00004406"/>
    </source>
</evidence>
<dbReference type="Gene3D" id="1.10.630.10">
    <property type="entry name" value="Cytochrome P450"/>
    <property type="match status" value="1"/>
</dbReference>
<proteinExistence type="inferred from homology"/>
<keyword evidence="7" id="KW-0256">Endoplasmic reticulum</keyword>
<keyword evidence="6 13" id="KW-0479">Metal-binding</keyword>
<protein>
    <submittedName>
        <fullName evidence="15">Cytochrome P450</fullName>
    </submittedName>
</protein>
<sequence length="517" mass="59269">MATSAQLAIGSLVAALFIYIIHRVRKLANFFSDRNIPYIPNVWPFGSSLNVGLLRENPFIGWDKLYRQLAPHKVGGIYSYMNPVVMVRDPEYVHRVYATDFSSFVDRGFIVDETKDPLDGHLFFLSGEKWRYLRAKLSPIFTSGKLKWMFEQMKSCSDKFVDTFEEGLDLSEDVNLRETFARFTTDVITSCAFGIENNAIDDPNNEFRKIGKQFFHASKLNSQLLVARMSIPKILAWLKIKTIDQNITDFFVDVVKQTFHHRISTNYVRNDFVQLLLELREKGEVKTEELFSDKSKQSNGEAGNEEVLELNDALLTAQLFVFFIAGFETTASGMLATCYFLARNPECQQKARDEARKVFEKNGGCDYDSLKDLSYLQNCINESLRLLPSVSMNFRVATKDYQFPNGIRIEKGTNVVLPTISLHYDPNYFPEPFKFKPERFEGQGPIKGSYAPFGDGPRICIGKRFAEVEMKLTMAKLLLNYNFLPGKEDCDLHDHEIGALTAQTKKPMYVRIQKLKN</sequence>
<evidence type="ECO:0000256" key="12">
    <source>
        <dbReference type="ARBA" id="ARBA00023136"/>
    </source>
</evidence>
<comment type="similarity">
    <text evidence="4 13">Belongs to the cytochrome P450 family.</text>
</comment>
<accession>A0ABN7A5N4</accession>
<keyword evidence="11 13" id="KW-0503">Monooxygenase</keyword>
<evidence type="ECO:0000256" key="1">
    <source>
        <dbReference type="ARBA" id="ARBA00001971"/>
    </source>
</evidence>
<evidence type="ECO:0000313" key="15">
    <source>
        <dbReference type="EMBL" id="BES87461.1"/>
    </source>
</evidence>
<dbReference type="InterPro" id="IPR036396">
    <property type="entry name" value="Cyt_P450_sf"/>
</dbReference>
<evidence type="ECO:0000256" key="14">
    <source>
        <dbReference type="SAM" id="Phobius"/>
    </source>
</evidence>
<evidence type="ECO:0000256" key="7">
    <source>
        <dbReference type="ARBA" id="ARBA00022824"/>
    </source>
</evidence>
<dbReference type="SUPFAM" id="SSF48264">
    <property type="entry name" value="Cytochrome P450"/>
    <property type="match status" value="1"/>
</dbReference>
<dbReference type="PANTHER" id="PTHR24292">
    <property type="entry name" value="CYTOCHROME P450"/>
    <property type="match status" value="1"/>
</dbReference>
<evidence type="ECO:0000256" key="10">
    <source>
        <dbReference type="ARBA" id="ARBA00023004"/>
    </source>
</evidence>